<proteinExistence type="predicted"/>
<sequence>MFPAPHFAAAAAAAFLLIADVAKAETQSPSGRCEDAAAGLAVLSSPVAPWRGAPLRVVFATEERIEGELSLITPGGKVAVTSRERYGGPPYFWVAEVASPAAGTWQAKLARGGTSSECGPLTREISVQRNRPAASRATAKSVWPVRDSWTRENENLYSAWIEKLFDAPLEETLSWKALHEVLHDRSRNILFNHLGLREDEQKHVIRPDCADLPYFLRAYFAFKMGLPFGYAKCTRGGGGKPPRCHAWWNIQNEEPPPEPPAPEAKPASADLFGLFAPAPPPAKPAPRTQRPPGLVPGFGFYLRTTVANGVHSGSGRTAADDNNTDYYPVPLTQESLRPGTIYADPYGHILVLAKRMPQSDGAAGILLAIDAQPDGTVARKRFWRGNFLFAQDPALGGPGFKRFRPVVREKGALRRLSNAQIAKHPEYGDFSLEQSEIAVEDFYDRMDDVISPAPLDPMRAMKEAIAALDEQVNARVTSVENGRQFQVGGGRDVAMPDGASIFETTGPWEDFATPSRDLRLLIAIDVVRGFPDRVARRPERYAMPEGKSVADVKADLESTLASELSARKFAYTRSDGSEWTLTVSDVVERVADLEMAYNLNDCVELRWGAPDGSAEASTCKLQASSAQRAKMTEYRAWFSERRRPPRG</sequence>
<dbReference type="Proteomes" id="UP000018542">
    <property type="component" value="Chromosome"/>
</dbReference>
<keyword evidence="1" id="KW-0732">Signal</keyword>
<reference evidence="2 3" key="1">
    <citation type="journal article" date="2014" name="Genome Announc.">
        <title>Complete Genome Sequence of Hyphomicrobium nitrativorans Strain NL23, a Denitrifying Bacterium Isolated from Biofilm of a Methanol-Fed Denitrification System Treating Seawater at the Montreal Biodome.</title>
        <authorList>
            <person name="Martineau C."/>
            <person name="Villeneuve C."/>
            <person name="Mauffrey F."/>
            <person name="Villemur R."/>
        </authorList>
    </citation>
    <scope>NUCLEOTIDE SEQUENCE [LARGE SCALE GENOMIC DNA]</scope>
    <source>
        <strain evidence="2">NL23</strain>
    </source>
</reference>
<dbReference type="KEGG" id="hni:W911_12995"/>
<evidence type="ECO:0000256" key="1">
    <source>
        <dbReference type="SAM" id="SignalP"/>
    </source>
</evidence>
<dbReference type="PATRIC" id="fig|1029756.8.peg.2705"/>
<feature type="chain" id="PRO_5004740660" evidence="1">
    <location>
        <begin position="25"/>
        <end position="647"/>
    </location>
</feature>
<dbReference type="HOGENOM" id="CLU_414284_0_0_5"/>
<accession>V5SF44</accession>
<dbReference type="RefSeq" id="WP_023787932.1">
    <property type="nucleotide sequence ID" value="NC_022997.1"/>
</dbReference>
<protein>
    <submittedName>
        <fullName evidence="2">Uncharacterized protein</fullName>
    </submittedName>
</protein>
<dbReference type="AlphaFoldDB" id="V5SF44"/>
<dbReference type="STRING" id="1029756.W911_12995"/>
<keyword evidence="3" id="KW-1185">Reference proteome</keyword>
<name>V5SF44_9HYPH</name>
<dbReference type="EMBL" id="CP006912">
    <property type="protein sequence ID" value="AHB49117.1"/>
    <property type="molecule type" value="Genomic_DNA"/>
</dbReference>
<feature type="signal peptide" evidence="1">
    <location>
        <begin position="1"/>
        <end position="24"/>
    </location>
</feature>
<evidence type="ECO:0000313" key="3">
    <source>
        <dbReference type="Proteomes" id="UP000018542"/>
    </source>
</evidence>
<organism evidence="2 3">
    <name type="scientific">Hyphomicrobium nitrativorans NL23</name>
    <dbReference type="NCBI Taxonomy" id="1029756"/>
    <lineage>
        <taxon>Bacteria</taxon>
        <taxon>Pseudomonadati</taxon>
        <taxon>Pseudomonadota</taxon>
        <taxon>Alphaproteobacteria</taxon>
        <taxon>Hyphomicrobiales</taxon>
        <taxon>Hyphomicrobiaceae</taxon>
        <taxon>Hyphomicrobium</taxon>
    </lineage>
</organism>
<evidence type="ECO:0000313" key="2">
    <source>
        <dbReference type="EMBL" id="AHB49117.1"/>
    </source>
</evidence>
<gene>
    <name evidence="2" type="ORF">W911_12995</name>
</gene>